<dbReference type="Pfam" id="PF14009">
    <property type="entry name" value="PADRE"/>
    <property type="match status" value="1"/>
</dbReference>
<evidence type="ECO:0000313" key="2">
    <source>
        <dbReference type="Proteomes" id="UP001634007"/>
    </source>
</evidence>
<name>A0ABD3JEX0_EUCGL</name>
<gene>
    <name evidence="1" type="ORF">ACJRO7_030339</name>
</gene>
<reference evidence="1 2" key="1">
    <citation type="submission" date="2024-11" db="EMBL/GenBank/DDBJ databases">
        <title>Chromosome-level genome assembly of Eucalyptus globulus Labill. provides insights into its genome evolution.</title>
        <authorList>
            <person name="Li X."/>
        </authorList>
    </citation>
    <scope>NUCLEOTIDE SEQUENCE [LARGE SCALE GENOMIC DNA]</scope>
    <source>
        <strain evidence="1">CL2024</strain>
        <tissue evidence="1">Fresh tender leaves</tissue>
    </source>
</reference>
<dbReference type="PANTHER" id="PTHR33052">
    <property type="entry name" value="DUF4228 DOMAIN PROTEIN-RELATED"/>
    <property type="match status" value="1"/>
</dbReference>
<dbReference type="InterPro" id="IPR025322">
    <property type="entry name" value="PADRE_dom"/>
</dbReference>
<proteinExistence type="predicted"/>
<dbReference type="AlphaFoldDB" id="A0ABD3JEX0"/>
<dbReference type="Proteomes" id="UP001634007">
    <property type="component" value="Unassembled WGS sequence"/>
</dbReference>
<sequence length="200" mass="22092">MGNQESSNHSSSGGGGKVILWDGTVHRLEGPGLTAAELMLEHPQQVVVEFDSKASEKRPTPLPADQELDPRKIYLMLPVKRGKPVSLSAEEARHVLFAANSALQSRSLLTSSSRFLPLFARMCIIGPGGGGYDEHTPRERDQEGEMSVAKRCAVADPFMSEIMDGTPEYLSRQLSGKGWKPSLDTIKEKRIEKKVPYWLF</sequence>
<evidence type="ECO:0000313" key="1">
    <source>
        <dbReference type="EMBL" id="KAL3725313.1"/>
    </source>
</evidence>
<keyword evidence="2" id="KW-1185">Reference proteome</keyword>
<accession>A0ABD3JEX0</accession>
<protein>
    <submittedName>
        <fullName evidence="1">Uncharacterized protein</fullName>
    </submittedName>
</protein>
<dbReference type="EMBL" id="JBJKBG010000008">
    <property type="protein sequence ID" value="KAL3725313.1"/>
    <property type="molecule type" value="Genomic_DNA"/>
</dbReference>
<comment type="caution">
    <text evidence="1">The sequence shown here is derived from an EMBL/GenBank/DDBJ whole genome shotgun (WGS) entry which is preliminary data.</text>
</comment>
<organism evidence="1 2">
    <name type="scientific">Eucalyptus globulus</name>
    <name type="common">Tasmanian blue gum</name>
    <dbReference type="NCBI Taxonomy" id="34317"/>
    <lineage>
        <taxon>Eukaryota</taxon>
        <taxon>Viridiplantae</taxon>
        <taxon>Streptophyta</taxon>
        <taxon>Embryophyta</taxon>
        <taxon>Tracheophyta</taxon>
        <taxon>Spermatophyta</taxon>
        <taxon>Magnoliopsida</taxon>
        <taxon>eudicotyledons</taxon>
        <taxon>Gunneridae</taxon>
        <taxon>Pentapetalae</taxon>
        <taxon>rosids</taxon>
        <taxon>malvids</taxon>
        <taxon>Myrtales</taxon>
        <taxon>Myrtaceae</taxon>
        <taxon>Myrtoideae</taxon>
        <taxon>Eucalypteae</taxon>
        <taxon>Eucalyptus</taxon>
    </lineage>
</organism>